<dbReference type="RefSeq" id="WP_186776169.1">
    <property type="nucleotide sequence ID" value="NZ_SJPX01000002.1"/>
</dbReference>
<protein>
    <submittedName>
        <fullName evidence="1">Uncharacterized protein</fullName>
    </submittedName>
</protein>
<gene>
    <name evidence="1" type="ORF">Poly59_23050</name>
</gene>
<evidence type="ECO:0000313" key="1">
    <source>
        <dbReference type="EMBL" id="TWU56002.1"/>
    </source>
</evidence>
<dbReference type="EMBL" id="SJPX01000002">
    <property type="protein sequence ID" value="TWU56002.1"/>
    <property type="molecule type" value="Genomic_DNA"/>
</dbReference>
<proteinExistence type="predicted"/>
<comment type="caution">
    <text evidence="1">The sequence shown here is derived from an EMBL/GenBank/DDBJ whole genome shotgun (WGS) entry which is preliminary data.</text>
</comment>
<name>A0A5C6F4H3_9BACT</name>
<keyword evidence="2" id="KW-1185">Reference proteome</keyword>
<sequence length="55" mass="6295">MTLLLVNVDAYNETASERTVPKRVAFRQAAGVCPWWQKQRQAHDWGFDSANKSTD</sequence>
<organism evidence="1 2">
    <name type="scientific">Rubripirellula reticaptiva</name>
    <dbReference type="NCBI Taxonomy" id="2528013"/>
    <lineage>
        <taxon>Bacteria</taxon>
        <taxon>Pseudomonadati</taxon>
        <taxon>Planctomycetota</taxon>
        <taxon>Planctomycetia</taxon>
        <taxon>Pirellulales</taxon>
        <taxon>Pirellulaceae</taxon>
        <taxon>Rubripirellula</taxon>
    </lineage>
</organism>
<evidence type="ECO:0000313" key="2">
    <source>
        <dbReference type="Proteomes" id="UP000317977"/>
    </source>
</evidence>
<reference evidence="1 2" key="1">
    <citation type="submission" date="2019-02" db="EMBL/GenBank/DDBJ databases">
        <title>Deep-cultivation of Planctomycetes and their phenomic and genomic characterization uncovers novel biology.</title>
        <authorList>
            <person name="Wiegand S."/>
            <person name="Jogler M."/>
            <person name="Boedeker C."/>
            <person name="Pinto D."/>
            <person name="Vollmers J."/>
            <person name="Rivas-Marin E."/>
            <person name="Kohn T."/>
            <person name="Peeters S.H."/>
            <person name="Heuer A."/>
            <person name="Rast P."/>
            <person name="Oberbeckmann S."/>
            <person name="Bunk B."/>
            <person name="Jeske O."/>
            <person name="Meyerdierks A."/>
            <person name="Storesund J.E."/>
            <person name="Kallscheuer N."/>
            <person name="Luecker S."/>
            <person name="Lage O.M."/>
            <person name="Pohl T."/>
            <person name="Merkel B.J."/>
            <person name="Hornburger P."/>
            <person name="Mueller R.-W."/>
            <person name="Bruemmer F."/>
            <person name="Labrenz M."/>
            <person name="Spormann A.M."/>
            <person name="Op Den Camp H."/>
            <person name="Overmann J."/>
            <person name="Amann R."/>
            <person name="Jetten M.S.M."/>
            <person name="Mascher T."/>
            <person name="Medema M.H."/>
            <person name="Devos D.P."/>
            <person name="Kaster A.-K."/>
            <person name="Ovreas L."/>
            <person name="Rohde M."/>
            <person name="Galperin M.Y."/>
            <person name="Jogler C."/>
        </authorList>
    </citation>
    <scope>NUCLEOTIDE SEQUENCE [LARGE SCALE GENOMIC DNA]</scope>
    <source>
        <strain evidence="1 2">Poly59</strain>
    </source>
</reference>
<dbReference type="AlphaFoldDB" id="A0A5C6F4H3"/>
<accession>A0A5C6F4H3</accession>
<dbReference type="Proteomes" id="UP000317977">
    <property type="component" value="Unassembled WGS sequence"/>
</dbReference>